<dbReference type="GO" id="GO:0022627">
    <property type="term" value="C:cytosolic small ribosomal subunit"/>
    <property type="evidence" value="ECO:0007669"/>
    <property type="project" value="TreeGrafter"/>
</dbReference>
<evidence type="ECO:0000313" key="5">
    <source>
        <dbReference type="Proteomes" id="UP000316253"/>
    </source>
</evidence>
<keyword evidence="3" id="KW-0687">Ribonucleoprotein</keyword>
<keyword evidence="2 4" id="KW-0689">Ribosomal protein</keyword>
<dbReference type="PANTHER" id="PTHR10744:SF1">
    <property type="entry name" value="SMALL RIBOSOMAL SUBUNIT PROTEIN US17M"/>
    <property type="match status" value="1"/>
</dbReference>
<dbReference type="Gene3D" id="2.40.50.140">
    <property type="entry name" value="Nucleic acid-binding proteins"/>
    <property type="match status" value="1"/>
</dbReference>
<dbReference type="SUPFAM" id="SSF50249">
    <property type="entry name" value="Nucleic acid-binding proteins"/>
    <property type="match status" value="1"/>
</dbReference>
<gene>
    <name evidence="4" type="ORF">CEO22_169</name>
</gene>
<sequence length="86" mass="9642">MAKKQLTGKIVANKAQSTVTVLVENMKLHPLYGKRYRVSQKFLADTGNRAYELGTVVTIEETAPISKRKHFRVLATKLETQPEAKA</sequence>
<organism evidence="4 5">
    <name type="scientific">Candidatus Berkelbacteria bacterium Gr01-1014_85</name>
    <dbReference type="NCBI Taxonomy" id="2017150"/>
    <lineage>
        <taxon>Bacteria</taxon>
        <taxon>Candidatus Berkelbacteria</taxon>
    </lineage>
</organism>
<evidence type="ECO:0000256" key="3">
    <source>
        <dbReference type="ARBA" id="ARBA00023274"/>
    </source>
</evidence>
<reference evidence="4 5" key="1">
    <citation type="submission" date="2017-08" db="EMBL/GenBank/DDBJ databases">
        <title>Mechanisms for carbon and nitrogen cycling indicate functional differentiation within the Candidate Phyla Radiation.</title>
        <authorList>
            <person name="Danczak R.E."/>
            <person name="Johnston M.D."/>
            <person name="Kenah C."/>
            <person name="Slattery M."/>
            <person name="Wrighton K.C."/>
            <person name="Wilkins M.J."/>
        </authorList>
    </citation>
    <scope>NUCLEOTIDE SEQUENCE [LARGE SCALE GENOMIC DNA]</scope>
    <source>
        <strain evidence="4">Gr01-1014_85</strain>
    </source>
</reference>
<dbReference type="Pfam" id="PF00366">
    <property type="entry name" value="Ribosomal_S17"/>
    <property type="match status" value="1"/>
</dbReference>
<dbReference type="GO" id="GO:0006412">
    <property type="term" value="P:translation"/>
    <property type="evidence" value="ECO:0007669"/>
    <property type="project" value="InterPro"/>
</dbReference>
<dbReference type="PANTHER" id="PTHR10744">
    <property type="entry name" value="40S RIBOSOMAL PROTEIN S11 FAMILY MEMBER"/>
    <property type="match status" value="1"/>
</dbReference>
<evidence type="ECO:0000313" key="4">
    <source>
        <dbReference type="EMBL" id="TSC66247.1"/>
    </source>
</evidence>
<accession>A0A554JCX9</accession>
<dbReference type="CDD" id="cd00364">
    <property type="entry name" value="Ribosomal_uS17"/>
    <property type="match status" value="1"/>
</dbReference>
<name>A0A554JCX9_9BACT</name>
<protein>
    <submittedName>
        <fullName evidence="4">Small subunit ribosomal protein S17</fullName>
    </submittedName>
</protein>
<proteinExistence type="inferred from homology"/>
<evidence type="ECO:0000256" key="2">
    <source>
        <dbReference type="ARBA" id="ARBA00022980"/>
    </source>
</evidence>
<dbReference type="NCBIfam" id="NF004123">
    <property type="entry name" value="PRK05610.1"/>
    <property type="match status" value="1"/>
</dbReference>
<dbReference type="InterPro" id="IPR012340">
    <property type="entry name" value="NA-bd_OB-fold"/>
</dbReference>
<comment type="similarity">
    <text evidence="1">Belongs to the universal ribosomal protein uS17 family.</text>
</comment>
<dbReference type="Proteomes" id="UP000316253">
    <property type="component" value="Unassembled WGS sequence"/>
</dbReference>
<dbReference type="GO" id="GO:0003735">
    <property type="term" value="F:structural constituent of ribosome"/>
    <property type="evidence" value="ECO:0007669"/>
    <property type="project" value="InterPro"/>
</dbReference>
<dbReference type="AlphaFoldDB" id="A0A554JCX9"/>
<evidence type="ECO:0000256" key="1">
    <source>
        <dbReference type="ARBA" id="ARBA00010254"/>
    </source>
</evidence>
<dbReference type="EMBL" id="VMFD01000011">
    <property type="protein sequence ID" value="TSC66247.1"/>
    <property type="molecule type" value="Genomic_DNA"/>
</dbReference>
<comment type="caution">
    <text evidence="4">The sequence shown here is derived from an EMBL/GenBank/DDBJ whole genome shotgun (WGS) entry which is preliminary data.</text>
</comment>
<dbReference type="InterPro" id="IPR000266">
    <property type="entry name" value="Ribosomal_uS17"/>
</dbReference>